<dbReference type="InterPro" id="IPR029074">
    <property type="entry name" value="Imm49"/>
</dbReference>
<sequence>MRHRPHGAHLRAIGPRPSADAGTWLEACWPAVICREQERMTQLCEIPVERWRAPKGRQRQ</sequence>
<gene>
    <name evidence="1" type="ORF">M4V62_00240</name>
</gene>
<accession>A0ABY4PL95</accession>
<proteinExistence type="predicted"/>
<dbReference type="Pfam" id="PF15575">
    <property type="entry name" value="Imm49"/>
    <property type="match status" value="1"/>
</dbReference>
<evidence type="ECO:0000313" key="1">
    <source>
        <dbReference type="EMBL" id="UQT53634.1"/>
    </source>
</evidence>
<name>A0ABY4PL95_9ACTN</name>
<dbReference type="Proteomes" id="UP000829992">
    <property type="component" value="Chromosome"/>
</dbReference>
<evidence type="ECO:0000313" key="2">
    <source>
        <dbReference type="Proteomes" id="UP000829992"/>
    </source>
</evidence>
<dbReference type="EMBL" id="CP097289">
    <property type="protein sequence ID" value="UQT53634.1"/>
    <property type="molecule type" value="Genomic_DNA"/>
</dbReference>
<reference evidence="1 2" key="1">
    <citation type="submission" date="2022-05" db="EMBL/GenBank/DDBJ databases">
        <authorList>
            <person name="Zhou X."/>
            <person name="Li K."/>
            <person name="Man Y."/>
        </authorList>
    </citation>
    <scope>NUCLEOTIDE SEQUENCE [LARGE SCALE GENOMIC DNA]</scope>
    <source>
        <strain evidence="1 2">MS405</strain>
    </source>
</reference>
<keyword evidence="2" id="KW-1185">Reference proteome</keyword>
<protein>
    <submittedName>
        <fullName evidence="1">Immunity 49 family protein</fullName>
    </submittedName>
</protein>
<organism evidence="1 2">
    <name type="scientific">Streptomyces durmitorensis</name>
    <dbReference type="NCBI Taxonomy" id="319947"/>
    <lineage>
        <taxon>Bacteria</taxon>
        <taxon>Bacillati</taxon>
        <taxon>Actinomycetota</taxon>
        <taxon>Actinomycetes</taxon>
        <taxon>Kitasatosporales</taxon>
        <taxon>Streptomycetaceae</taxon>
        <taxon>Streptomyces</taxon>
    </lineage>
</organism>